<keyword evidence="2" id="KW-1185">Reference proteome</keyword>
<dbReference type="VEuPathDB" id="FungiDB:KRP22_8794"/>
<evidence type="ECO:0000313" key="2">
    <source>
        <dbReference type="Proteomes" id="UP000005238"/>
    </source>
</evidence>
<dbReference type="EMBL" id="DS566279">
    <property type="status" value="NOT_ANNOTATED_CDS"/>
    <property type="molecule type" value="Genomic_DNA"/>
</dbReference>
<dbReference type="HOGENOM" id="CLU_018229_0_0_1"/>
<protein>
    <submittedName>
        <fullName evidence="1">Uncharacterized protein</fullName>
    </submittedName>
</protein>
<dbReference type="VEuPathDB" id="FungiDB:KRP23_15007"/>
<accession>H3HEG1</accession>
<dbReference type="eggNOG" id="ENOG502R9DE">
    <property type="taxonomic scope" value="Eukaryota"/>
</dbReference>
<sequence length="389" mass="43934">MFTPGCKKIYPIDEAFEEIKKAEQGGPGRKANPPMIGAIRVKSRVMNIGEPDIANPFPFMFNAIVVAFFGSMCAKYYLSLHEGDLIQFRGYSVISPHESQYMIRTTPLMFYEHESSGSALHVPRTYWALLKKMKLVSQVVEPSWLECSFVTSLNTLYWGMGAINDRAMMYFDFVECSQPAVFRSLEAGNTLMITKLQWAILPGATTVDKRIQYATTSVFSVLRMNEAVLPFRSIEECNLNVYFANNVKKNAALVSHKATGESKLAAHIEKKYRPRNSLPTDIDQFKETFGLNVCSFSDLSKLLLHMEAYELQHVGFVGQLYRRPVIKGSGKSIAPPESLPLIRLLPSDVVDDMHQYLTTSEREYFFSLQIYQDGSGHVSWEVDAILAVP</sequence>
<dbReference type="AlphaFoldDB" id="H3HEG1"/>
<reference evidence="1" key="2">
    <citation type="submission" date="2015-06" db="UniProtKB">
        <authorList>
            <consortium name="EnsemblProtists"/>
        </authorList>
    </citation>
    <scope>IDENTIFICATION</scope>
    <source>
        <strain evidence="1">Pr102</strain>
    </source>
</reference>
<dbReference type="EnsemblProtists" id="Phyra97154">
    <property type="protein sequence ID" value="Phyra97154"/>
    <property type="gene ID" value="Phyra97154"/>
</dbReference>
<evidence type="ECO:0000313" key="1">
    <source>
        <dbReference type="EnsemblProtists" id="Phyra97154"/>
    </source>
</evidence>
<name>H3HEG1_PHYRM</name>
<dbReference type="Proteomes" id="UP000005238">
    <property type="component" value="Unassembled WGS sequence"/>
</dbReference>
<organism evidence="1 2">
    <name type="scientific">Phytophthora ramorum</name>
    <name type="common">Sudden oak death agent</name>
    <dbReference type="NCBI Taxonomy" id="164328"/>
    <lineage>
        <taxon>Eukaryota</taxon>
        <taxon>Sar</taxon>
        <taxon>Stramenopiles</taxon>
        <taxon>Oomycota</taxon>
        <taxon>Peronosporomycetes</taxon>
        <taxon>Peronosporales</taxon>
        <taxon>Peronosporaceae</taxon>
        <taxon>Phytophthora</taxon>
    </lineage>
</organism>
<reference evidence="2" key="1">
    <citation type="journal article" date="2006" name="Science">
        <title>Phytophthora genome sequences uncover evolutionary origins and mechanisms of pathogenesis.</title>
        <authorList>
            <person name="Tyler B.M."/>
            <person name="Tripathy S."/>
            <person name="Zhang X."/>
            <person name="Dehal P."/>
            <person name="Jiang R.H."/>
            <person name="Aerts A."/>
            <person name="Arredondo F.D."/>
            <person name="Baxter L."/>
            <person name="Bensasson D."/>
            <person name="Beynon J.L."/>
            <person name="Chapman J."/>
            <person name="Damasceno C.M."/>
            <person name="Dorrance A.E."/>
            <person name="Dou D."/>
            <person name="Dickerman A.W."/>
            <person name="Dubchak I.L."/>
            <person name="Garbelotto M."/>
            <person name="Gijzen M."/>
            <person name="Gordon S.G."/>
            <person name="Govers F."/>
            <person name="Grunwald N.J."/>
            <person name="Huang W."/>
            <person name="Ivors K.L."/>
            <person name="Jones R.W."/>
            <person name="Kamoun S."/>
            <person name="Krampis K."/>
            <person name="Lamour K.H."/>
            <person name="Lee M.K."/>
            <person name="McDonald W.H."/>
            <person name="Medina M."/>
            <person name="Meijer H.J."/>
            <person name="Nordberg E.K."/>
            <person name="Maclean D.J."/>
            <person name="Ospina-Giraldo M.D."/>
            <person name="Morris P.F."/>
            <person name="Phuntumart V."/>
            <person name="Putnam N.H."/>
            <person name="Rash S."/>
            <person name="Rose J.K."/>
            <person name="Sakihama Y."/>
            <person name="Salamov A.A."/>
            <person name="Savidor A."/>
            <person name="Scheuring C.F."/>
            <person name="Smith B.M."/>
            <person name="Sobral B.W."/>
            <person name="Terry A."/>
            <person name="Torto-Alalibo T.A."/>
            <person name="Win J."/>
            <person name="Xu Z."/>
            <person name="Zhang H."/>
            <person name="Grigoriev I.V."/>
            <person name="Rokhsar D.S."/>
            <person name="Boore J.L."/>
        </authorList>
    </citation>
    <scope>NUCLEOTIDE SEQUENCE [LARGE SCALE GENOMIC DNA]</scope>
    <source>
        <strain evidence="2">Pr102</strain>
    </source>
</reference>
<proteinExistence type="predicted"/>
<dbReference type="InParanoid" id="H3HEG1"/>